<dbReference type="InterPro" id="IPR036249">
    <property type="entry name" value="Thioredoxin-like_sf"/>
</dbReference>
<dbReference type="Gene3D" id="3.40.30.10">
    <property type="entry name" value="Glutaredoxin"/>
    <property type="match status" value="1"/>
</dbReference>
<name>A0A398CGP0_9BACL</name>
<dbReference type="SUPFAM" id="SSF52833">
    <property type="entry name" value="Thioredoxin-like"/>
    <property type="match status" value="1"/>
</dbReference>
<evidence type="ECO:0000313" key="2">
    <source>
        <dbReference type="Proteomes" id="UP000266340"/>
    </source>
</evidence>
<protein>
    <recommendedName>
        <fullName evidence="3">Thioredoxin family protein</fullName>
    </recommendedName>
</protein>
<proteinExistence type="predicted"/>
<keyword evidence="2" id="KW-1185">Reference proteome</keyword>
<reference evidence="1 2" key="1">
    <citation type="submission" date="2018-09" db="EMBL/GenBank/DDBJ databases">
        <title>Cohnella cavernae sp. nov., isolated from a karst cave.</title>
        <authorList>
            <person name="Zhu H."/>
        </authorList>
    </citation>
    <scope>NUCLEOTIDE SEQUENCE [LARGE SCALE GENOMIC DNA]</scope>
    <source>
        <strain evidence="1 2">K2E09-144</strain>
    </source>
</reference>
<dbReference type="RefSeq" id="WP_119151386.1">
    <property type="nucleotide sequence ID" value="NZ_JBHSOV010000041.1"/>
</dbReference>
<dbReference type="EMBL" id="QXJM01000040">
    <property type="protein sequence ID" value="RIE01122.1"/>
    <property type="molecule type" value="Genomic_DNA"/>
</dbReference>
<sequence>MTISQTSGLSQERRERAFQEAVSFAKFVEEAQVNQRTLTANYEAYAPEERQLDFLNDRQEPVDVLVLAHDWCGDVVANLPLFGKIADRTDKLRLHILNRDPDNQDIADLYKHADGRSHIPTYVFFDQSGQELGVFIERPAEITALLGQWIESFWNEHPELEGRGKPISELGESEKKELLRYLKLRRTEVIGQEQEAILREIQSIVSR</sequence>
<comment type="caution">
    <text evidence="1">The sequence shown here is derived from an EMBL/GenBank/DDBJ whole genome shotgun (WGS) entry which is preliminary data.</text>
</comment>
<organism evidence="1 2">
    <name type="scientific">Cohnella faecalis</name>
    <dbReference type="NCBI Taxonomy" id="2315694"/>
    <lineage>
        <taxon>Bacteria</taxon>
        <taxon>Bacillati</taxon>
        <taxon>Bacillota</taxon>
        <taxon>Bacilli</taxon>
        <taxon>Bacillales</taxon>
        <taxon>Paenibacillaceae</taxon>
        <taxon>Cohnella</taxon>
    </lineage>
</organism>
<dbReference type="AlphaFoldDB" id="A0A398CGP0"/>
<evidence type="ECO:0008006" key="3">
    <source>
        <dbReference type="Google" id="ProtNLM"/>
    </source>
</evidence>
<evidence type="ECO:0000313" key="1">
    <source>
        <dbReference type="EMBL" id="RIE01122.1"/>
    </source>
</evidence>
<accession>A0A398CGP0</accession>
<gene>
    <name evidence="1" type="ORF">D3H35_22150</name>
</gene>
<dbReference type="Pfam" id="PF14595">
    <property type="entry name" value="Thioredoxin_9"/>
    <property type="match status" value="1"/>
</dbReference>
<dbReference type="Proteomes" id="UP000266340">
    <property type="component" value="Unassembled WGS sequence"/>
</dbReference>
<dbReference type="OrthoDB" id="6120799at2"/>